<dbReference type="CDD" id="cd00093">
    <property type="entry name" value="HTH_XRE"/>
    <property type="match status" value="1"/>
</dbReference>
<gene>
    <name evidence="2" type="ORF">BDK92_5917</name>
</gene>
<accession>A0A495JTS8</accession>
<dbReference type="InterPro" id="IPR010982">
    <property type="entry name" value="Lambda_DNA-bd_dom_sf"/>
</dbReference>
<evidence type="ECO:0000313" key="2">
    <source>
        <dbReference type="EMBL" id="RKR91519.1"/>
    </source>
</evidence>
<evidence type="ECO:0000313" key="3">
    <source>
        <dbReference type="Proteomes" id="UP000277671"/>
    </source>
</evidence>
<dbReference type="GO" id="GO:0003677">
    <property type="term" value="F:DNA binding"/>
    <property type="evidence" value="ECO:0007669"/>
    <property type="project" value="InterPro"/>
</dbReference>
<reference evidence="2 3" key="1">
    <citation type="submission" date="2018-10" db="EMBL/GenBank/DDBJ databases">
        <title>Sequencing the genomes of 1000 actinobacteria strains.</title>
        <authorList>
            <person name="Klenk H.-P."/>
        </authorList>
    </citation>
    <scope>NUCLEOTIDE SEQUENCE [LARGE SCALE GENOMIC DNA]</scope>
    <source>
        <strain evidence="2 3">DSM 45175</strain>
    </source>
</reference>
<dbReference type="SMART" id="SM00530">
    <property type="entry name" value="HTH_XRE"/>
    <property type="match status" value="1"/>
</dbReference>
<dbReference type="AlphaFoldDB" id="A0A495JTS8"/>
<dbReference type="InterPro" id="IPR043917">
    <property type="entry name" value="DUF5753"/>
</dbReference>
<dbReference type="Gene3D" id="1.10.260.40">
    <property type="entry name" value="lambda repressor-like DNA-binding domains"/>
    <property type="match status" value="1"/>
</dbReference>
<dbReference type="SUPFAM" id="SSF47413">
    <property type="entry name" value="lambda repressor-like DNA-binding domains"/>
    <property type="match status" value="1"/>
</dbReference>
<dbReference type="Pfam" id="PF19054">
    <property type="entry name" value="DUF5753"/>
    <property type="match status" value="1"/>
</dbReference>
<dbReference type="OrthoDB" id="3422637at2"/>
<dbReference type="Proteomes" id="UP000277671">
    <property type="component" value="Unassembled WGS sequence"/>
</dbReference>
<proteinExistence type="predicted"/>
<comment type="caution">
    <text evidence="2">The sequence shown here is derived from an EMBL/GenBank/DDBJ whole genome shotgun (WGS) entry which is preliminary data.</text>
</comment>
<protein>
    <submittedName>
        <fullName evidence="2">Transcriptional regulator with XRE-family HTH domain</fullName>
    </submittedName>
</protein>
<name>A0A495JTS8_9ACTN</name>
<dbReference type="EMBL" id="RBKT01000001">
    <property type="protein sequence ID" value="RKR91519.1"/>
    <property type="molecule type" value="Genomic_DNA"/>
</dbReference>
<sequence>MNEVLRSAMTARGLTVESLAQQTGVDRKTVGRWLSPGRVPHARTRSRAAAVLGLEVGELWPNTGRRRDPLWFVPWAQAEREATSLRWFEALVVPGLLQTEAYARAVLTDAGLMSRDAVEQRVRTRMDRRAILAGNKPPQFTAVLDEGVLRRPVGSSRVMRDQVQAIITACEEPHVRVHVVPSTAGAYAGLNGPFVLAAGPGGRLTGYLDTQLDGQVVDSADKMEALQAAWESVRGEALPHRQSIDLMTEVAETWTT</sequence>
<keyword evidence="3" id="KW-1185">Reference proteome</keyword>
<dbReference type="PROSITE" id="PS50943">
    <property type="entry name" value="HTH_CROC1"/>
    <property type="match status" value="1"/>
</dbReference>
<organism evidence="2 3">
    <name type="scientific">Micromonospora pisi</name>
    <dbReference type="NCBI Taxonomy" id="589240"/>
    <lineage>
        <taxon>Bacteria</taxon>
        <taxon>Bacillati</taxon>
        <taxon>Actinomycetota</taxon>
        <taxon>Actinomycetes</taxon>
        <taxon>Micromonosporales</taxon>
        <taxon>Micromonosporaceae</taxon>
        <taxon>Micromonospora</taxon>
    </lineage>
</organism>
<feature type="domain" description="HTH cro/C1-type" evidence="1">
    <location>
        <begin position="5"/>
        <end position="59"/>
    </location>
</feature>
<dbReference type="RefSeq" id="WP_121159620.1">
    <property type="nucleotide sequence ID" value="NZ_RBKT01000001.1"/>
</dbReference>
<evidence type="ECO:0000259" key="1">
    <source>
        <dbReference type="PROSITE" id="PS50943"/>
    </source>
</evidence>
<dbReference type="InterPro" id="IPR001387">
    <property type="entry name" value="Cro/C1-type_HTH"/>
</dbReference>